<dbReference type="EMBL" id="MN739155">
    <property type="protein sequence ID" value="QHS91111.1"/>
    <property type="molecule type" value="Genomic_DNA"/>
</dbReference>
<proteinExistence type="predicted"/>
<sequence length="232" mass="27299">MPSNFTCEVHRMHFKDKRVLTIASTEDMLRIIESKGNSLRDYKKGTRVTVHNKMEQGYSYVLEVAPGTHFAEGFEPYYTPAEMLEMGVFSGKYLNDCLLEFPKEWFTKAIKKGKLSPQGADTQCNFLKVDSRLSLQKWIEYGWVPNQAGHVAKQYPLLSDKEKNHDIRGWFQWYCRYWMGRREPEMDEVQIKRWRAFRRHAGQIKANCRKGDLSCRPVQRQALLQWAHQVDG</sequence>
<dbReference type="PANTHER" id="PTHR37948">
    <property type="entry name" value="ZGC:113208"/>
    <property type="match status" value="1"/>
</dbReference>
<dbReference type="PANTHER" id="PTHR37948:SF1">
    <property type="entry name" value="BLL5189 PROTEIN"/>
    <property type="match status" value="1"/>
</dbReference>
<protein>
    <submittedName>
        <fullName evidence="1">Uncharacterized protein</fullName>
    </submittedName>
</protein>
<evidence type="ECO:0000313" key="1">
    <source>
        <dbReference type="EMBL" id="QHS91111.1"/>
    </source>
</evidence>
<dbReference type="AlphaFoldDB" id="A0A6C0BHA8"/>
<accession>A0A6C0BHA8</accession>
<reference evidence="1" key="1">
    <citation type="journal article" date="2020" name="Nature">
        <title>Giant virus diversity and host interactions through global metagenomics.</title>
        <authorList>
            <person name="Schulz F."/>
            <person name="Roux S."/>
            <person name="Paez-Espino D."/>
            <person name="Jungbluth S."/>
            <person name="Walsh D.A."/>
            <person name="Denef V.J."/>
            <person name="McMahon K.D."/>
            <person name="Konstantinidis K.T."/>
            <person name="Eloe-Fadrosh E.A."/>
            <person name="Kyrpides N.C."/>
            <person name="Woyke T."/>
        </authorList>
    </citation>
    <scope>NUCLEOTIDE SEQUENCE</scope>
    <source>
        <strain evidence="1">GVMAG-M-3300013004-44</strain>
    </source>
</reference>
<organism evidence="1">
    <name type="scientific">viral metagenome</name>
    <dbReference type="NCBI Taxonomy" id="1070528"/>
    <lineage>
        <taxon>unclassified sequences</taxon>
        <taxon>metagenomes</taxon>
        <taxon>organismal metagenomes</taxon>
    </lineage>
</organism>
<name>A0A6C0BHA8_9ZZZZ</name>